<dbReference type="EMBL" id="SRJD01000017">
    <property type="protein sequence ID" value="TGA97019.1"/>
    <property type="molecule type" value="Genomic_DNA"/>
</dbReference>
<keyword evidence="1" id="KW-1133">Transmembrane helix</keyword>
<dbReference type="AlphaFoldDB" id="A0A4Z0GJN0"/>
<reference evidence="2 3" key="1">
    <citation type="journal article" date="2015" name="Int. J. Syst. Evol. Microbiol.">
        <title>Sporolactobacillus shoreae sp. nov. and Sporolactobacillus spathodeae sp. nov., two spore-forming lactic acid bacteria isolated from tree barks in Thailand.</title>
        <authorList>
            <person name="Thamacharoensuk T."/>
            <person name="Kitahara M."/>
            <person name="Ohkuma M."/>
            <person name="Thongchul N."/>
            <person name="Tanasupawat S."/>
        </authorList>
    </citation>
    <scope>NUCLEOTIDE SEQUENCE [LARGE SCALE GENOMIC DNA]</scope>
    <source>
        <strain evidence="2 3">BK92</strain>
    </source>
</reference>
<feature type="transmembrane region" description="Helical" evidence="1">
    <location>
        <begin position="56"/>
        <end position="75"/>
    </location>
</feature>
<protein>
    <submittedName>
        <fullName evidence="2">DUF3953 domain-containing protein</fullName>
    </submittedName>
</protein>
<proteinExistence type="predicted"/>
<organism evidence="2 3">
    <name type="scientific">Sporolactobacillus shoreae</name>
    <dbReference type="NCBI Taxonomy" id="1465501"/>
    <lineage>
        <taxon>Bacteria</taxon>
        <taxon>Bacillati</taxon>
        <taxon>Bacillota</taxon>
        <taxon>Bacilli</taxon>
        <taxon>Bacillales</taxon>
        <taxon>Sporolactobacillaceae</taxon>
        <taxon>Sporolactobacillus</taxon>
    </lineage>
</organism>
<comment type="caution">
    <text evidence="2">The sequence shown here is derived from an EMBL/GenBank/DDBJ whole genome shotgun (WGS) entry which is preliminary data.</text>
</comment>
<keyword evidence="3" id="KW-1185">Reference proteome</keyword>
<gene>
    <name evidence="2" type="ORF">E4665_13320</name>
</gene>
<dbReference type="Pfam" id="PF13129">
    <property type="entry name" value="DUF3953"/>
    <property type="match status" value="1"/>
</dbReference>
<dbReference type="OrthoDB" id="2456396at2"/>
<keyword evidence="1" id="KW-0812">Transmembrane</keyword>
<dbReference type="InterPro" id="IPR025018">
    <property type="entry name" value="DUF3953"/>
</dbReference>
<keyword evidence="1" id="KW-0472">Membrane</keyword>
<evidence type="ECO:0000313" key="3">
    <source>
        <dbReference type="Proteomes" id="UP000298347"/>
    </source>
</evidence>
<evidence type="ECO:0000256" key="1">
    <source>
        <dbReference type="SAM" id="Phobius"/>
    </source>
</evidence>
<name>A0A4Z0GJN0_9BACL</name>
<evidence type="ECO:0000313" key="2">
    <source>
        <dbReference type="EMBL" id="TGA97019.1"/>
    </source>
</evidence>
<feature type="transmembrane region" description="Helical" evidence="1">
    <location>
        <begin position="27"/>
        <end position="44"/>
    </location>
</feature>
<dbReference type="Proteomes" id="UP000298347">
    <property type="component" value="Unassembled WGS sequence"/>
</dbReference>
<sequence>MLRALSVAFSILTLIFAIYAMITGRFVNLMFVFLGFMMLVSGISDRQKKKKRQQMILDFSVAGFMFVVAIAATFFG</sequence>
<dbReference type="RefSeq" id="WP_135349288.1">
    <property type="nucleotide sequence ID" value="NZ_SRJD01000017.1"/>
</dbReference>
<accession>A0A4Z0GJN0</accession>